<proteinExistence type="predicted"/>
<organism evidence="2">
    <name type="scientific">Ignisphaera aggregans</name>
    <dbReference type="NCBI Taxonomy" id="334771"/>
    <lineage>
        <taxon>Archaea</taxon>
        <taxon>Thermoproteota</taxon>
        <taxon>Thermoprotei</taxon>
        <taxon>Desulfurococcales</taxon>
        <taxon>Desulfurococcaceae</taxon>
        <taxon>Ignisphaera</taxon>
    </lineage>
</organism>
<protein>
    <submittedName>
        <fullName evidence="2">Uncharacterized protein</fullName>
    </submittedName>
</protein>
<comment type="caution">
    <text evidence="2">The sequence shown here is derived from an EMBL/GenBank/DDBJ whole genome shotgun (WGS) entry which is preliminary data.</text>
</comment>
<dbReference type="EMBL" id="DTCK01000041">
    <property type="protein sequence ID" value="HGQ36441.1"/>
    <property type="molecule type" value="Genomic_DNA"/>
</dbReference>
<reference evidence="2" key="1">
    <citation type="journal article" date="2020" name="mSystems">
        <title>Genome- and Community-Level Interaction Insights into Carbon Utilization and Element Cycling Functions of Hydrothermarchaeota in Hydrothermal Sediment.</title>
        <authorList>
            <person name="Zhou Z."/>
            <person name="Liu Y."/>
            <person name="Xu W."/>
            <person name="Pan J."/>
            <person name="Luo Z.H."/>
            <person name="Li M."/>
        </authorList>
    </citation>
    <scope>NUCLEOTIDE SEQUENCE [LARGE SCALE GENOMIC DNA]</scope>
    <source>
        <strain evidence="2">SpSt-637</strain>
        <strain evidence="1">SpSt-667</strain>
    </source>
</reference>
<dbReference type="EMBL" id="DTBD01000006">
    <property type="protein sequence ID" value="HGQ63745.1"/>
    <property type="molecule type" value="Genomic_DNA"/>
</dbReference>
<evidence type="ECO:0000313" key="2">
    <source>
        <dbReference type="EMBL" id="HGQ63745.1"/>
    </source>
</evidence>
<accession>A0A7C4NJT2</accession>
<gene>
    <name evidence="2" type="ORF">ENU08_00645</name>
    <name evidence="1" type="ORF">ENU41_07190</name>
</gene>
<name>A0A7C4NJT2_9CREN</name>
<dbReference type="AlphaFoldDB" id="A0A7C4NJT2"/>
<evidence type="ECO:0000313" key="1">
    <source>
        <dbReference type="EMBL" id="HGQ36441.1"/>
    </source>
</evidence>
<sequence length="131" mass="15059">MVWITKREIAYYLILKHVFNNSIFNLGEALDILSLFGSKRTAKKIIRLLVSRGLIEKVDTLSYRVNELEPALFQNLKAYIVQRIHRRLKSVGLSSSIILKDHRETLAIRNCSNTLVSTFELLRGIIDIECG</sequence>